<dbReference type="EMBL" id="JAHDYR010000062">
    <property type="protein sequence ID" value="KAG9390804.1"/>
    <property type="molecule type" value="Genomic_DNA"/>
</dbReference>
<comment type="caution">
    <text evidence="2">The sequence shown here is derived from an EMBL/GenBank/DDBJ whole genome shotgun (WGS) entry which is preliminary data.</text>
</comment>
<evidence type="ECO:0000313" key="3">
    <source>
        <dbReference type="EMBL" id="KAG9390804.1"/>
    </source>
</evidence>
<dbReference type="Proteomes" id="UP000717585">
    <property type="component" value="Unassembled WGS sequence"/>
</dbReference>
<accession>A0A8J6ARZ1</accession>
<proteinExistence type="predicted"/>
<evidence type="ECO:0000313" key="2">
    <source>
        <dbReference type="EMBL" id="KAG9390800.1"/>
    </source>
</evidence>
<sequence length="357" mass="40429">MDRYRAKNRQAPLKGQSSARQDHHLFISPWNDEQLRILGDNARVLQLLGMMVPWMRKILASPEFNPGCKPNSTEKDLLGKELEQDVDSSRILREMSNRAAYSKAHAKIIRDLVEYRNRAAHNELEPDTLPKVLELVESLAQAFSVPLHDNVRAFIALLKSPVSLVATSEHHALTKKVSILEDEIERLRSGGRKTMLRLPGVRSQPEPTTLEQATMTTTDFGDQNAVDKEMMTEPISLDEEMMTDQDEPRPRPEDTGKTRGTLMSRTLTASQVDQLAMARTHDPPLVLSGRCIVCGGSCETSEWACRRTSTTTPKDPCRTLIRKVRTGNTRDVSVYLTDEAFEWVKRRDQTGKRARQE</sequence>
<feature type="region of interest" description="Disordered" evidence="1">
    <location>
        <begin position="238"/>
        <end position="261"/>
    </location>
</feature>
<protein>
    <submittedName>
        <fullName evidence="2">Uncharacterized protein</fullName>
    </submittedName>
</protein>
<organism evidence="2 4">
    <name type="scientific">Carpediemonas membranifera</name>
    <dbReference type="NCBI Taxonomy" id="201153"/>
    <lineage>
        <taxon>Eukaryota</taxon>
        <taxon>Metamonada</taxon>
        <taxon>Carpediemonas-like organisms</taxon>
        <taxon>Carpediemonas</taxon>
    </lineage>
</organism>
<evidence type="ECO:0000256" key="1">
    <source>
        <dbReference type="SAM" id="MobiDB-lite"/>
    </source>
</evidence>
<feature type="region of interest" description="Disordered" evidence="1">
    <location>
        <begin position="1"/>
        <end position="20"/>
    </location>
</feature>
<dbReference type="AlphaFoldDB" id="A0A8J6ARZ1"/>
<feature type="compositionally biased region" description="Basic and acidic residues" evidence="1">
    <location>
        <begin position="246"/>
        <end position="257"/>
    </location>
</feature>
<evidence type="ECO:0000313" key="4">
    <source>
        <dbReference type="Proteomes" id="UP000717585"/>
    </source>
</evidence>
<name>A0A8J6ARZ1_9EUKA</name>
<gene>
    <name evidence="2" type="ORF">J8273_7055</name>
    <name evidence="3" type="ORF">J8273_7059</name>
</gene>
<reference evidence="2" key="1">
    <citation type="submission" date="2021-05" db="EMBL/GenBank/DDBJ databases">
        <title>A free-living protist that lacks canonical eukaryotic 1 DNA replication and segregation systems.</title>
        <authorList>
            <person name="Salas-Leiva D.E."/>
            <person name="Tromer E.C."/>
            <person name="Curtis B.A."/>
            <person name="Jerlstrom-Hultqvist J."/>
            <person name="Kolisko M."/>
            <person name="Yi Z."/>
            <person name="Salas-Leiva J.S."/>
            <person name="Gallot-Lavallee L."/>
            <person name="Kops G.J.P.L."/>
            <person name="Archibald J.M."/>
            <person name="Simpson A.G.B."/>
            <person name="Roger A.J."/>
        </authorList>
    </citation>
    <scope>NUCLEOTIDE SEQUENCE</scope>
    <source>
        <strain evidence="2">BICM</strain>
    </source>
</reference>
<keyword evidence="4" id="KW-1185">Reference proteome</keyword>
<dbReference type="EMBL" id="JAHDYR010000062">
    <property type="protein sequence ID" value="KAG9390800.1"/>
    <property type="molecule type" value="Genomic_DNA"/>
</dbReference>